<dbReference type="GO" id="GO:0005975">
    <property type="term" value="P:carbohydrate metabolic process"/>
    <property type="evidence" value="ECO:0007669"/>
    <property type="project" value="InterPro"/>
</dbReference>
<dbReference type="InterPro" id="IPR050426">
    <property type="entry name" value="Glycosyltransferase_28"/>
</dbReference>
<dbReference type="Gene3D" id="3.40.50.2000">
    <property type="entry name" value="Glycogen Phosphorylase B"/>
    <property type="match status" value="2"/>
</dbReference>
<name>A0A516SEG0_9NEIS</name>
<dbReference type="RefSeq" id="WP_144277917.1">
    <property type="nucleotide sequence ID" value="NZ_CP041730.1"/>
</dbReference>
<feature type="domain" description="Erythromycin biosynthesis protein CIII-like C-terminal" evidence="2">
    <location>
        <begin position="300"/>
        <end position="370"/>
    </location>
</feature>
<dbReference type="InterPro" id="IPR002213">
    <property type="entry name" value="UDP_glucos_trans"/>
</dbReference>
<sequence length="419" mass="45295">MPQPLHILINCVGSAGDVHPFIAIGEVLQRRGHTVELLTSPYFQDRIVRAGLGFVPVGTLEDYQRTVADPRLWQARHGFNVVWQAFQRHMKEGYRAIERQVRPGRTVLVGSTLAWHARIAQEKLGLPHATVHLSPSCLLSATAPPKLAGATWLSTLPPWLLRPLYAALERGVLDPMVLPTLNAFRARLALPPTRRVLSQWMNSPDKVICAFPDWFAPPQPDWPAGAVTTGFPRWSAPAGSVLDPMLMRFLQAGPPPIAFTPGSAMAHGRGFFERALAACDALGRRAVLISPFNEQMPPRLPAFAHHVGYVPFDLLLPHLAAIVHHGGIGTLAQALAAGVPQMITPFAHDQFDNAARLVKLGVASTVSPDAAATRWAKALLPLAGKAEACAQLAHAMGRPGEAAERIADQIESLHGAIPA</sequence>
<dbReference type="OrthoDB" id="6620093at2"/>
<dbReference type="EMBL" id="CP041730">
    <property type="protein sequence ID" value="QDQ26523.1"/>
    <property type="molecule type" value="Genomic_DNA"/>
</dbReference>
<proteinExistence type="predicted"/>
<dbReference type="InterPro" id="IPR010610">
    <property type="entry name" value="EryCIII-like_C"/>
</dbReference>
<evidence type="ECO:0000313" key="3">
    <source>
        <dbReference type="EMBL" id="QDQ26523.1"/>
    </source>
</evidence>
<keyword evidence="4" id="KW-1185">Reference proteome</keyword>
<reference evidence="4" key="1">
    <citation type="submission" date="2019-07" db="EMBL/GenBank/DDBJ databases">
        <title>Chitinimonas sp. nov., isolated from Ny-Alesund, arctica soil.</title>
        <authorList>
            <person name="Xu Q."/>
            <person name="Peng F."/>
        </authorList>
    </citation>
    <scope>NUCLEOTIDE SEQUENCE [LARGE SCALE GENOMIC DNA]</scope>
    <source>
        <strain evidence="4">R3-44</strain>
    </source>
</reference>
<dbReference type="SUPFAM" id="SSF53756">
    <property type="entry name" value="UDP-Glycosyltransferase/glycogen phosphorylase"/>
    <property type="match status" value="1"/>
</dbReference>
<evidence type="ECO:0000313" key="4">
    <source>
        <dbReference type="Proteomes" id="UP000317550"/>
    </source>
</evidence>
<dbReference type="InterPro" id="IPR004276">
    <property type="entry name" value="GlycoTrans_28_N"/>
</dbReference>
<feature type="domain" description="Glycosyltransferase family 28 N-terminal" evidence="1">
    <location>
        <begin position="7"/>
        <end position="137"/>
    </location>
</feature>
<dbReference type="GO" id="GO:0008194">
    <property type="term" value="F:UDP-glycosyltransferase activity"/>
    <property type="evidence" value="ECO:0007669"/>
    <property type="project" value="InterPro"/>
</dbReference>
<dbReference type="Proteomes" id="UP000317550">
    <property type="component" value="Chromosome"/>
</dbReference>
<dbReference type="Pfam" id="PF06722">
    <property type="entry name" value="EryCIII-like_C"/>
    <property type="match status" value="1"/>
</dbReference>
<keyword evidence="3" id="KW-0808">Transferase</keyword>
<dbReference type="KEGG" id="cari:FNU76_09160"/>
<organism evidence="3 4">
    <name type="scientific">Chitinimonas arctica</name>
    <dbReference type="NCBI Taxonomy" id="2594795"/>
    <lineage>
        <taxon>Bacteria</taxon>
        <taxon>Pseudomonadati</taxon>
        <taxon>Pseudomonadota</taxon>
        <taxon>Betaproteobacteria</taxon>
        <taxon>Neisseriales</taxon>
        <taxon>Chitinibacteraceae</taxon>
        <taxon>Chitinimonas</taxon>
    </lineage>
</organism>
<dbReference type="CDD" id="cd03784">
    <property type="entry name" value="GT1_Gtf-like"/>
    <property type="match status" value="1"/>
</dbReference>
<protein>
    <submittedName>
        <fullName evidence="3">Glycosyltransferase</fullName>
    </submittedName>
</protein>
<dbReference type="PANTHER" id="PTHR48050">
    <property type="entry name" value="STEROL 3-BETA-GLUCOSYLTRANSFERASE"/>
    <property type="match status" value="1"/>
</dbReference>
<gene>
    <name evidence="3" type="ORF">FNU76_09160</name>
</gene>
<dbReference type="PANTHER" id="PTHR48050:SF13">
    <property type="entry name" value="STEROL 3-BETA-GLUCOSYLTRANSFERASE UGT80A2"/>
    <property type="match status" value="1"/>
</dbReference>
<dbReference type="GO" id="GO:0016758">
    <property type="term" value="F:hexosyltransferase activity"/>
    <property type="evidence" value="ECO:0007669"/>
    <property type="project" value="InterPro"/>
</dbReference>
<evidence type="ECO:0000259" key="2">
    <source>
        <dbReference type="Pfam" id="PF06722"/>
    </source>
</evidence>
<evidence type="ECO:0000259" key="1">
    <source>
        <dbReference type="Pfam" id="PF03033"/>
    </source>
</evidence>
<dbReference type="GO" id="GO:0033072">
    <property type="term" value="P:vancomycin biosynthetic process"/>
    <property type="evidence" value="ECO:0007669"/>
    <property type="project" value="UniProtKB-ARBA"/>
</dbReference>
<dbReference type="AlphaFoldDB" id="A0A516SEG0"/>
<dbReference type="Pfam" id="PF03033">
    <property type="entry name" value="Glyco_transf_28"/>
    <property type="match status" value="1"/>
</dbReference>
<accession>A0A516SEG0</accession>